<reference evidence="12 13" key="1">
    <citation type="submission" date="2016-10" db="EMBL/GenBank/DDBJ databases">
        <title>Genome sequence of the basidiomycete white-rot fungus Trametes pubescens.</title>
        <authorList>
            <person name="Makela M.R."/>
            <person name="Granchi Z."/>
            <person name="Peng M."/>
            <person name="De Vries R.P."/>
            <person name="Grigoriev I."/>
            <person name="Riley R."/>
            <person name="Hilden K."/>
        </authorList>
    </citation>
    <scope>NUCLEOTIDE SEQUENCE [LARGE SCALE GENOMIC DNA]</scope>
    <source>
        <strain evidence="12 13">FBCC735</strain>
    </source>
</reference>
<evidence type="ECO:0000256" key="6">
    <source>
        <dbReference type="ARBA" id="ARBA00023034"/>
    </source>
</evidence>
<dbReference type="InterPro" id="IPR024603">
    <property type="entry name" value="COG_complex_COG2_C"/>
</dbReference>
<evidence type="ECO:0000313" key="13">
    <source>
        <dbReference type="Proteomes" id="UP000184267"/>
    </source>
</evidence>
<dbReference type="OrthoDB" id="332281at2759"/>
<evidence type="ECO:0000256" key="2">
    <source>
        <dbReference type="ARBA" id="ARBA00007603"/>
    </source>
</evidence>
<dbReference type="PANTHER" id="PTHR12961:SF0">
    <property type="entry name" value="CONSERVED OLIGOMERIC GOLGI COMPLEX SUBUNIT 2"/>
    <property type="match status" value="1"/>
</dbReference>
<evidence type="ECO:0000256" key="9">
    <source>
        <dbReference type="SAM" id="MobiDB-lite"/>
    </source>
</evidence>
<evidence type="ECO:0000313" key="12">
    <source>
        <dbReference type="EMBL" id="OJT15307.1"/>
    </source>
</evidence>
<organism evidence="12 13">
    <name type="scientific">Trametes pubescens</name>
    <name type="common">White-rot fungus</name>
    <dbReference type="NCBI Taxonomy" id="154538"/>
    <lineage>
        <taxon>Eukaryota</taxon>
        <taxon>Fungi</taxon>
        <taxon>Dikarya</taxon>
        <taxon>Basidiomycota</taxon>
        <taxon>Agaricomycotina</taxon>
        <taxon>Agaricomycetes</taxon>
        <taxon>Polyporales</taxon>
        <taxon>Polyporaceae</taxon>
        <taxon>Trametes</taxon>
    </lineage>
</organism>
<keyword evidence="6" id="KW-0333">Golgi apparatus</keyword>
<dbReference type="AlphaFoldDB" id="A0A1M2W632"/>
<evidence type="ECO:0000256" key="1">
    <source>
        <dbReference type="ARBA" id="ARBA00004395"/>
    </source>
</evidence>
<dbReference type="Gene3D" id="3.90.180.10">
    <property type="entry name" value="Medium-chain alcohol dehydrogenases, catalytic domain"/>
    <property type="match status" value="1"/>
</dbReference>
<protein>
    <recommendedName>
        <fullName evidence="3">Conserved oligomeric Golgi complex subunit 2</fullName>
    </recommendedName>
    <alternativeName>
        <fullName evidence="8">Component of oligomeric Golgi complex 2</fullName>
    </alternativeName>
</protein>
<dbReference type="Pfam" id="PF06148">
    <property type="entry name" value="COG2_N"/>
    <property type="match status" value="1"/>
</dbReference>
<name>A0A1M2W632_TRAPU</name>
<keyword evidence="4" id="KW-0813">Transport</keyword>
<dbReference type="STRING" id="154538.A0A1M2W632"/>
<comment type="similarity">
    <text evidence="2">Belongs to the COG2 family.</text>
</comment>
<dbReference type="PANTHER" id="PTHR12961">
    <property type="entry name" value="CONSERVED OLIGOMERIC GOLGI COMPLEX COMPONENT 2"/>
    <property type="match status" value="1"/>
</dbReference>
<dbReference type="GO" id="GO:0015031">
    <property type="term" value="P:protein transport"/>
    <property type="evidence" value="ECO:0007669"/>
    <property type="project" value="UniProtKB-KW"/>
</dbReference>
<feature type="domain" description="COG complex component COG2 C-terminal" evidence="11">
    <location>
        <begin position="586"/>
        <end position="922"/>
    </location>
</feature>
<dbReference type="InterPro" id="IPR009316">
    <property type="entry name" value="COG2"/>
</dbReference>
<evidence type="ECO:0000256" key="4">
    <source>
        <dbReference type="ARBA" id="ARBA00022448"/>
    </source>
</evidence>
<keyword evidence="5" id="KW-0653">Protein transport</keyword>
<keyword evidence="13" id="KW-1185">Reference proteome</keyword>
<feature type="region of interest" description="Disordered" evidence="9">
    <location>
        <begin position="1"/>
        <end position="24"/>
    </location>
</feature>
<dbReference type="OMA" id="CWAEGVY"/>
<keyword evidence="7" id="KW-0472">Membrane</keyword>
<comment type="caution">
    <text evidence="12">The sequence shown here is derived from an EMBL/GenBank/DDBJ whole genome shotgun (WGS) entry which is preliminary data.</text>
</comment>
<evidence type="ECO:0000259" key="11">
    <source>
        <dbReference type="Pfam" id="PF12022"/>
    </source>
</evidence>
<comment type="subcellular location">
    <subcellularLocation>
        <location evidence="1">Golgi apparatus membrane</location>
        <topology evidence="1">Peripheral membrane protein</topology>
    </subcellularLocation>
</comment>
<dbReference type="EMBL" id="MNAD01000184">
    <property type="protein sequence ID" value="OJT15307.1"/>
    <property type="molecule type" value="Genomic_DNA"/>
</dbReference>
<feature type="compositionally biased region" description="Acidic residues" evidence="9">
    <location>
        <begin position="1"/>
        <end position="12"/>
    </location>
</feature>
<evidence type="ECO:0000259" key="10">
    <source>
        <dbReference type="Pfam" id="PF06148"/>
    </source>
</evidence>
<accession>A0A1M2W632</accession>
<proteinExistence type="inferred from homology"/>
<dbReference type="GO" id="GO:0000139">
    <property type="term" value="C:Golgi membrane"/>
    <property type="evidence" value="ECO:0007669"/>
    <property type="project" value="UniProtKB-SubCell"/>
</dbReference>
<feature type="region of interest" description="Disordered" evidence="9">
    <location>
        <begin position="408"/>
        <end position="431"/>
    </location>
</feature>
<feature type="region of interest" description="Disordered" evidence="9">
    <location>
        <begin position="243"/>
        <end position="274"/>
    </location>
</feature>
<evidence type="ECO:0000256" key="8">
    <source>
        <dbReference type="ARBA" id="ARBA00031344"/>
    </source>
</evidence>
<dbReference type="GO" id="GO:0007030">
    <property type="term" value="P:Golgi organization"/>
    <property type="evidence" value="ECO:0007669"/>
    <property type="project" value="InterPro"/>
</dbReference>
<evidence type="ECO:0000256" key="5">
    <source>
        <dbReference type="ARBA" id="ARBA00022927"/>
    </source>
</evidence>
<dbReference type="GO" id="GO:0006891">
    <property type="term" value="P:intra-Golgi vesicle-mediated transport"/>
    <property type="evidence" value="ECO:0007669"/>
    <property type="project" value="TreeGrafter"/>
</dbReference>
<feature type="domain" description="Conserved oligomeric Golgi complex subunit 2 N-terminal" evidence="10">
    <location>
        <begin position="108"/>
        <end position="178"/>
    </location>
</feature>
<dbReference type="InterPro" id="IPR024602">
    <property type="entry name" value="COG_su2_N"/>
</dbReference>
<dbReference type="Pfam" id="PF12022">
    <property type="entry name" value="COG2_C"/>
    <property type="match status" value="1"/>
</dbReference>
<evidence type="ECO:0000256" key="7">
    <source>
        <dbReference type="ARBA" id="ARBA00023136"/>
    </source>
</evidence>
<dbReference type="GO" id="GO:0017119">
    <property type="term" value="C:Golgi transport complex"/>
    <property type="evidence" value="ECO:0007669"/>
    <property type="project" value="TreeGrafter"/>
</dbReference>
<dbReference type="Proteomes" id="UP000184267">
    <property type="component" value="Unassembled WGS sequence"/>
</dbReference>
<gene>
    <name evidence="12" type="ORF">TRAPUB_8103</name>
</gene>
<sequence length="1023" mass="113112">MTAQLPDDDERSQEEARQRLRRCPRSPRGALALCVSQTSSSTSHSVTCVSPMTTVRSPDASSRDPYELDRLAEELAVREAHHQPAPLTGDDELSAERRLLPLYVPLSHADPHLSAPTFDVEQFLLARAYTSLPDLRTELRDYLAALKEELVKLINDDYEAFISLSTDLRGEGARLENLKRPLGDLKARVLESRETLQEIQDETKQKLDRRAVIREEKAFLHSLLKISESITRLESLLLISSPGDEDKEPSNISGMPLASRTNTEEDDRSRGNRSKHIARVAAEYTQLLYHVSRANTEPCAFIDESQWRIDRIKSTLSSDLDHLFAVTLGALIGGKDHGGRPSKVSEIEKSKLYADVTECLRTYDVLGLWRDAEDVIRREVLRDFVKKTLYPGALSAPRSPIVPHTPFPTFARASSPAPPQTASLPPRTPYTPFTAFASKQNPFELALRAGAESASSLSSAAILDETDDPLAALYNAILRFVDRDVRRIMEIAEAVCAKSGSRTRHGANGEEQQPGFEIMANVVWAEVGRALMDELGSVIFAAGRPDEFRKHHETTQAFIRALEFLAPSVEAVEAMRTHIVFTSFERRWQLPVYFQLRWKEIVAKLEDALATTKLERTATKALAPFVTMQAAAVFDAVRACWSAEVFIPELSARFWRFTLQIISRYRTWLDKSLPPLEPPAKVAAAVAAERVGGSAGTSATLRASTPVPTEAASAESIAADEALLQQFATAVTDIRAVEAEVTKLWREELSTMLPDGHSDDEQSVSPEDALKHALGKLTSLVPALLNQIVLILARRACDALLSMRSIPSQFRAMSTSKRAPTEPSYFVSLVFKHTKAFFGIQAVDGPGAPLKDALLAPVARDVFELVTQRYIYFLAAMRKTEESLRRLKKGKKSTYSLFGTSGRDDDGRADEEKIRMQMVLDVEAFGREAEALGVAVQENAAYRSLVEMARSSLTDASLWTCVSQDDMRSSLDLLAQGIIRPNVTVVALEDINTALDALKAHEVTGRMVVVPGLNSAAGTNGRR</sequence>
<evidence type="ECO:0000256" key="3">
    <source>
        <dbReference type="ARBA" id="ARBA00020977"/>
    </source>
</evidence>